<keyword evidence="3" id="KW-1185">Reference proteome</keyword>
<feature type="signal peptide" evidence="1">
    <location>
        <begin position="1"/>
        <end position="20"/>
    </location>
</feature>
<reference evidence="2 3" key="1">
    <citation type="submission" date="2023-07" db="EMBL/GenBank/DDBJ databases">
        <title>Sorghum-associated microbial communities from plants grown in Nebraska, USA.</title>
        <authorList>
            <person name="Schachtman D."/>
        </authorList>
    </citation>
    <scope>NUCLEOTIDE SEQUENCE [LARGE SCALE GENOMIC DNA]</scope>
    <source>
        <strain evidence="2 3">4256</strain>
    </source>
</reference>
<comment type="caution">
    <text evidence="2">The sequence shown here is derived from an EMBL/GenBank/DDBJ whole genome shotgun (WGS) entry which is preliminary data.</text>
</comment>
<gene>
    <name evidence="2" type="ORF">J2W40_003253</name>
</gene>
<evidence type="ECO:0008006" key="4">
    <source>
        <dbReference type="Google" id="ProtNLM"/>
    </source>
</evidence>
<dbReference type="EMBL" id="JAVDWV010000015">
    <property type="protein sequence ID" value="MDR7156412.1"/>
    <property type="molecule type" value="Genomic_DNA"/>
</dbReference>
<evidence type="ECO:0000256" key="1">
    <source>
        <dbReference type="SAM" id="SignalP"/>
    </source>
</evidence>
<dbReference type="RefSeq" id="WP_310226667.1">
    <property type="nucleotide sequence ID" value="NZ_JAVDWV010000015.1"/>
</dbReference>
<dbReference type="Proteomes" id="UP001267638">
    <property type="component" value="Unassembled WGS sequence"/>
</dbReference>
<accession>A0ABU1X5I6</accession>
<evidence type="ECO:0000313" key="3">
    <source>
        <dbReference type="Proteomes" id="UP001267638"/>
    </source>
</evidence>
<proteinExistence type="predicted"/>
<name>A0ABU1X5I6_SPHXE</name>
<feature type="chain" id="PRO_5046195809" description="DUF2059 domain-containing protein" evidence="1">
    <location>
        <begin position="21"/>
        <end position="230"/>
    </location>
</feature>
<sequence>MRRGFFFALLLLFAPLAAQAQTQAITAPVTRGQALWEAMFPRSIMEISFQTINRNSFDLSFSQTPENVELEKQYPGIQKACRDAYMSVAQREYNASYPLYIESRAKDLSSIFTVAEAKQIIAFFDSPIGRKFRHVTLESPILRSMTSLADVERTADRVVESANLTDGDWAQVGRMIATPAGQKLKSNLTRQQANAANFAKVTSDKIQVAAQAEVQAAAAAYMQAHGGTQQ</sequence>
<protein>
    <recommendedName>
        <fullName evidence="4">DUF2059 domain-containing protein</fullName>
    </recommendedName>
</protein>
<keyword evidence="1" id="KW-0732">Signal</keyword>
<evidence type="ECO:0000313" key="2">
    <source>
        <dbReference type="EMBL" id="MDR7156412.1"/>
    </source>
</evidence>
<organism evidence="2 3">
    <name type="scientific">Sphingobium xenophagum</name>
    <dbReference type="NCBI Taxonomy" id="121428"/>
    <lineage>
        <taxon>Bacteria</taxon>
        <taxon>Pseudomonadati</taxon>
        <taxon>Pseudomonadota</taxon>
        <taxon>Alphaproteobacteria</taxon>
        <taxon>Sphingomonadales</taxon>
        <taxon>Sphingomonadaceae</taxon>
        <taxon>Sphingobium</taxon>
    </lineage>
</organism>